<evidence type="ECO:0000313" key="1">
    <source>
        <dbReference type="EMBL" id="KAK3234672.1"/>
    </source>
</evidence>
<sequence>MEFISQVCDEAKFIYDPITALKEQRLFFSIGCRVKKIGKKETKQEFFPVARYTPAAKDSDAESPEECVIEEPEIAYGNTTNMLKAWKSEVYKSVDNGQNENATPAARKMVFFTDSSIVQEELNTLYLEMYVKPVANAWHLTSPKDFCNRALAMMEMGGTVVHEADRDNAEVLKTLLSDKQREVLTNSVMSYIKSSAYSFERTESTGKLDATYVRRKGDEMGIAASLPVSMGYDDKKRKFERRDPETNILDFGVLEMHSILSQEPLQLEAFAGEKLHAALIHGGRDANNSCLNKDDVRPDDYACVVIKHGPFYFRTETSFAPQKHLRWLTRISKVAKIGIGNGLKVSSILDRMNCTIKETSDVEDVKNDQDCLPLDV</sequence>
<protein>
    <submittedName>
        <fullName evidence="1">Uncharacterized protein</fullName>
    </submittedName>
</protein>
<reference evidence="1 2" key="1">
    <citation type="journal article" date="2015" name="Genome Biol. Evol.">
        <title>Comparative Genomics of a Bacterivorous Green Alga Reveals Evolutionary Causalities and Consequences of Phago-Mixotrophic Mode of Nutrition.</title>
        <authorList>
            <person name="Burns J.A."/>
            <person name="Paasch A."/>
            <person name="Narechania A."/>
            <person name="Kim E."/>
        </authorList>
    </citation>
    <scope>NUCLEOTIDE SEQUENCE [LARGE SCALE GENOMIC DNA]</scope>
    <source>
        <strain evidence="1 2">PLY_AMNH</strain>
    </source>
</reference>
<gene>
    <name evidence="1" type="ORF">CYMTET_55222</name>
</gene>
<accession>A0AAE0BFG5</accession>
<comment type="caution">
    <text evidence="1">The sequence shown here is derived from an EMBL/GenBank/DDBJ whole genome shotgun (WGS) entry which is preliminary data.</text>
</comment>
<dbReference type="Proteomes" id="UP001190700">
    <property type="component" value="Unassembled WGS sequence"/>
</dbReference>
<dbReference type="AlphaFoldDB" id="A0AAE0BFG5"/>
<organism evidence="1 2">
    <name type="scientific">Cymbomonas tetramitiformis</name>
    <dbReference type="NCBI Taxonomy" id="36881"/>
    <lineage>
        <taxon>Eukaryota</taxon>
        <taxon>Viridiplantae</taxon>
        <taxon>Chlorophyta</taxon>
        <taxon>Pyramimonadophyceae</taxon>
        <taxon>Pyramimonadales</taxon>
        <taxon>Pyramimonadaceae</taxon>
        <taxon>Cymbomonas</taxon>
    </lineage>
</organism>
<dbReference type="EMBL" id="LGRX02035483">
    <property type="protein sequence ID" value="KAK3234672.1"/>
    <property type="molecule type" value="Genomic_DNA"/>
</dbReference>
<name>A0AAE0BFG5_9CHLO</name>
<proteinExistence type="predicted"/>
<evidence type="ECO:0000313" key="2">
    <source>
        <dbReference type="Proteomes" id="UP001190700"/>
    </source>
</evidence>
<keyword evidence="2" id="KW-1185">Reference proteome</keyword>